<protein>
    <submittedName>
        <fullName evidence="1">Uncharacterized protein</fullName>
    </submittedName>
</protein>
<dbReference type="EMBL" id="KV454428">
    <property type="protein sequence ID" value="ODQ80901.1"/>
    <property type="molecule type" value="Genomic_DNA"/>
</dbReference>
<evidence type="ECO:0000313" key="1">
    <source>
        <dbReference type="EMBL" id="ODQ80901.1"/>
    </source>
</evidence>
<dbReference type="RefSeq" id="XP_018986229.1">
    <property type="nucleotide sequence ID" value="XM_019126905.1"/>
</dbReference>
<evidence type="ECO:0000313" key="2">
    <source>
        <dbReference type="Proteomes" id="UP000094336"/>
    </source>
</evidence>
<organism evidence="1 2">
    <name type="scientific">Babjeviella inositovora NRRL Y-12698</name>
    <dbReference type="NCBI Taxonomy" id="984486"/>
    <lineage>
        <taxon>Eukaryota</taxon>
        <taxon>Fungi</taxon>
        <taxon>Dikarya</taxon>
        <taxon>Ascomycota</taxon>
        <taxon>Saccharomycotina</taxon>
        <taxon>Pichiomycetes</taxon>
        <taxon>Serinales incertae sedis</taxon>
        <taxon>Babjeviella</taxon>
    </lineage>
</organism>
<dbReference type="OrthoDB" id="4096569at2759"/>
<dbReference type="AlphaFoldDB" id="A0A1E3QT90"/>
<gene>
    <name evidence="1" type="ORF">BABINDRAFT_118031</name>
</gene>
<accession>A0A1E3QT90</accession>
<sequence>MGSIFTNSGLSSRYDDSRLNLASSNDKISSLPNTNYSIIPTNNSPINKMMDMVGANGQQTANSLQNRVGKLIKYEKKVIKQQVELIKEITSWLNIVPNEEASQLLTEFKKCIEAQRDIEEELVHRQENVQLQLTNVQKREKKNVELKAKRNKMARLLRDQESKSGTTTKTTLTKESLEELDLSADVVEEQYVRAINTSLKSALVDYVFSLQSISAKLRETSGAFFSYLNSNPSINYKKSIFGGLDNGYLPQARTPYANDTENIGAGNYRPLKDTVVFPSTPPLKPHNLFLKPKSRLATRATTHDGTCVDCLHHTDALVKRSNSCLHRAQTRNGDLSKTLAEEKSHYIAPGGLAGFRVEGMGNHQEWS</sequence>
<name>A0A1E3QT90_9ASCO</name>
<keyword evidence="2" id="KW-1185">Reference proteome</keyword>
<proteinExistence type="predicted"/>
<dbReference type="Proteomes" id="UP000094336">
    <property type="component" value="Unassembled WGS sequence"/>
</dbReference>
<dbReference type="GeneID" id="30144759"/>
<reference evidence="2" key="1">
    <citation type="submission" date="2016-05" db="EMBL/GenBank/DDBJ databases">
        <title>Comparative genomics of biotechnologically important yeasts.</title>
        <authorList>
            <consortium name="DOE Joint Genome Institute"/>
            <person name="Riley R."/>
            <person name="Haridas S."/>
            <person name="Wolfe K.H."/>
            <person name="Lopes M.R."/>
            <person name="Hittinger C.T."/>
            <person name="Goker M."/>
            <person name="Salamov A."/>
            <person name="Wisecaver J."/>
            <person name="Long T.M."/>
            <person name="Aerts A.L."/>
            <person name="Barry K."/>
            <person name="Choi C."/>
            <person name="Clum A."/>
            <person name="Coughlan A.Y."/>
            <person name="Deshpande S."/>
            <person name="Douglass A.P."/>
            <person name="Hanson S.J."/>
            <person name="Klenk H.-P."/>
            <person name="Labutti K."/>
            <person name="Lapidus A."/>
            <person name="Lindquist E."/>
            <person name="Lipzen A."/>
            <person name="Meier-Kolthoff J.P."/>
            <person name="Ohm R.A."/>
            <person name="Otillar R.P."/>
            <person name="Pangilinan J."/>
            <person name="Peng Y."/>
            <person name="Rokas A."/>
            <person name="Rosa C.A."/>
            <person name="Scheuner C."/>
            <person name="Sibirny A.A."/>
            <person name="Slot J.C."/>
            <person name="Stielow J.B."/>
            <person name="Sun H."/>
            <person name="Kurtzman C.P."/>
            <person name="Blackwell M."/>
            <person name="Grigoriev I.V."/>
            <person name="Jeffries T.W."/>
        </authorList>
    </citation>
    <scope>NUCLEOTIDE SEQUENCE [LARGE SCALE GENOMIC DNA]</scope>
    <source>
        <strain evidence="2">NRRL Y-12698</strain>
    </source>
</reference>